<dbReference type="AlphaFoldDB" id="A0A937I8E7"/>
<comment type="caution">
    <text evidence="4">The sequence shown here is derived from an EMBL/GenBank/DDBJ whole genome shotgun (WGS) entry which is preliminary data.</text>
</comment>
<accession>A0A937I8E7</accession>
<keyword evidence="1 3" id="KW-0812">Transmembrane</keyword>
<dbReference type="InterPro" id="IPR034804">
    <property type="entry name" value="SQR/QFR_C/D"/>
</dbReference>
<dbReference type="Proteomes" id="UP000711391">
    <property type="component" value="Unassembled WGS sequence"/>
</dbReference>
<evidence type="ECO:0000313" key="5">
    <source>
        <dbReference type="Proteomes" id="UP000711391"/>
    </source>
</evidence>
<evidence type="ECO:0008006" key="6">
    <source>
        <dbReference type="Google" id="ProtNLM"/>
    </source>
</evidence>
<evidence type="ECO:0000256" key="2">
    <source>
        <dbReference type="ARBA" id="ARBA00022989"/>
    </source>
</evidence>
<proteinExistence type="predicted"/>
<sequence length="116" mass="13659">MNIGKIYWYLQRYSALYFLVFLIYIEYLFWSSQLTFNFITENILFKISLSFFILLACVHAFIGLWTVGTDYLTKRALGFVSKPIGNSANVIRKIYEVGFIALGLFIIYIYFSIIWS</sequence>
<feature type="transmembrane region" description="Helical" evidence="3">
    <location>
        <begin position="50"/>
        <end position="73"/>
    </location>
</feature>
<organism evidence="4 5">
    <name type="scientific">SAR86 cluster bacterium</name>
    <dbReference type="NCBI Taxonomy" id="2030880"/>
    <lineage>
        <taxon>Bacteria</taxon>
        <taxon>Pseudomonadati</taxon>
        <taxon>Pseudomonadota</taxon>
        <taxon>Gammaproteobacteria</taxon>
        <taxon>SAR86 cluster</taxon>
    </lineage>
</organism>
<reference evidence="4" key="1">
    <citation type="submission" date="2020-10" db="EMBL/GenBank/DDBJ databases">
        <title>Microbiome of the Black Sea water column analyzed by genome centric metagenomics.</title>
        <authorList>
            <person name="Cabello-Yeves P.J."/>
            <person name="Callieri C."/>
            <person name="Picazo A."/>
            <person name="Mehrshad M."/>
            <person name="Haro-Moreno J.M."/>
            <person name="Roda-Garcia J."/>
            <person name="Dzembekova N."/>
            <person name="Slabakova V."/>
            <person name="Slabakova N."/>
            <person name="Moncheva S."/>
            <person name="Rodriguez-Valera F."/>
        </authorList>
    </citation>
    <scope>NUCLEOTIDE SEQUENCE</scope>
    <source>
        <strain evidence="4">BS307-5m-G50</strain>
    </source>
</reference>
<dbReference type="SUPFAM" id="SSF81343">
    <property type="entry name" value="Fumarate reductase respiratory complex transmembrane subunits"/>
    <property type="match status" value="1"/>
</dbReference>
<dbReference type="Gene3D" id="1.20.1300.10">
    <property type="entry name" value="Fumarate reductase/succinate dehydrogenase, transmembrane subunit"/>
    <property type="match status" value="1"/>
</dbReference>
<dbReference type="EMBL" id="JADHQD010000006">
    <property type="protein sequence ID" value="MBL6818083.1"/>
    <property type="molecule type" value="Genomic_DNA"/>
</dbReference>
<name>A0A937I8E7_9GAMM</name>
<feature type="transmembrane region" description="Helical" evidence="3">
    <location>
        <begin position="94"/>
        <end position="115"/>
    </location>
</feature>
<keyword evidence="2 3" id="KW-1133">Transmembrane helix</keyword>
<evidence type="ECO:0000256" key="3">
    <source>
        <dbReference type="SAM" id="Phobius"/>
    </source>
</evidence>
<gene>
    <name evidence="4" type="ORF">ISQ64_01605</name>
</gene>
<dbReference type="GO" id="GO:0016020">
    <property type="term" value="C:membrane"/>
    <property type="evidence" value="ECO:0007669"/>
    <property type="project" value="InterPro"/>
</dbReference>
<keyword evidence="3" id="KW-0472">Membrane</keyword>
<evidence type="ECO:0000313" key="4">
    <source>
        <dbReference type="EMBL" id="MBL6818083.1"/>
    </source>
</evidence>
<feature type="transmembrane region" description="Helical" evidence="3">
    <location>
        <begin position="12"/>
        <end position="30"/>
    </location>
</feature>
<evidence type="ECO:0000256" key="1">
    <source>
        <dbReference type="ARBA" id="ARBA00022692"/>
    </source>
</evidence>
<protein>
    <recommendedName>
        <fullName evidence="6">Succinate dehydrogenase, hydrophobic membrane anchor protein</fullName>
    </recommendedName>
</protein>